<evidence type="ECO:0000313" key="4">
    <source>
        <dbReference type="Proteomes" id="UP000245370"/>
    </source>
</evidence>
<dbReference type="PROSITE" id="PS51898">
    <property type="entry name" value="TYR_RECOMBINASE"/>
    <property type="match status" value="1"/>
</dbReference>
<dbReference type="OrthoDB" id="9801717at2"/>
<dbReference type="InterPro" id="IPR050090">
    <property type="entry name" value="Tyrosine_recombinase_XerCD"/>
</dbReference>
<evidence type="ECO:0000256" key="1">
    <source>
        <dbReference type="ARBA" id="ARBA00023172"/>
    </source>
</evidence>
<dbReference type="EMBL" id="QFRJ01000008">
    <property type="protein sequence ID" value="PWH85205.1"/>
    <property type="molecule type" value="Genomic_DNA"/>
</dbReference>
<dbReference type="PANTHER" id="PTHR30349:SF64">
    <property type="entry name" value="PROPHAGE INTEGRASE INTD-RELATED"/>
    <property type="match status" value="1"/>
</dbReference>
<comment type="caution">
    <text evidence="3">The sequence shown here is derived from an EMBL/GenBank/DDBJ whole genome shotgun (WGS) entry which is preliminary data.</text>
</comment>
<feature type="domain" description="Tyr recombinase" evidence="2">
    <location>
        <begin position="95"/>
        <end position="272"/>
    </location>
</feature>
<reference evidence="3 4" key="1">
    <citation type="submission" date="2018-05" db="EMBL/GenBank/DDBJ databases">
        <title>Brumimicrobium oceani sp. nov., isolated from coastal sediment.</title>
        <authorList>
            <person name="Kou Y."/>
        </authorList>
    </citation>
    <scope>NUCLEOTIDE SEQUENCE [LARGE SCALE GENOMIC DNA]</scope>
    <source>
        <strain evidence="3 4">C305</strain>
    </source>
</reference>
<sequence>MHEKLTKSFSINGKSESTLNNYSRCLAHLALHYKKSPEHLDKEAIDDYLFHCKNQHNTPSDSFFKHTIYGLRAIYKLLGMDGHKVQLPEIKRQNDLPVVMSLEEVKKLINAPKYLKHRLIIATLYGCGLRSYELCALKLSDVDFDRNTVFIKKQKGKQDRYVPLSAHLSRGLKKYIKTENPCIYLFNSQVTDNGKPLPITVRAIQWVFKENRSKIGTSKKITAHTLRHSYATHLLESGLNLLALKELLGHARIETTLVYLHVSNSGSSKKYSPLDLIYNT</sequence>
<name>A0A2U2XBM9_9FLAO</name>
<dbReference type="Pfam" id="PF00589">
    <property type="entry name" value="Phage_integrase"/>
    <property type="match status" value="1"/>
</dbReference>
<accession>A0A2U2XBM9</accession>
<dbReference type="AlphaFoldDB" id="A0A2U2XBM9"/>
<gene>
    <name evidence="3" type="ORF">DIT68_10605</name>
</gene>
<evidence type="ECO:0000313" key="3">
    <source>
        <dbReference type="EMBL" id="PWH85205.1"/>
    </source>
</evidence>
<dbReference type="GO" id="GO:0006310">
    <property type="term" value="P:DNA recombination"/>
    <property type="evidence" value="ECO:0007669"/>
    <property type="project" value="UniProtKB-KW"/>
</dbReference>
<dbReference type="Proteomes" id="UP000245370">
    <property type="component" value="Unassembled WGS sequence"/>
</dbReference>
<organism evidence="3 4">
    <name type="scientific">Brumimicrobium oceani</name>
    <dbReference type="NCBI Taxonomy" id="2100725"/>
    <lineage>
        <taxon>Bacteria</taxon>
        <taxon>Pseudomonadati</taxon>
        <taxon>Bacteroidota</taxon>
        <taxon>Flavobacteriia</taxon>
        <taxon>Flavobacteriales</taxon>
        <taxon>Crocinitomicaceae</taxon>
        <taxon>Brumimicrobium</taxon>
    </lineage>
</organism>
<dbReference type="SUPFAM" id="SSF56349">
    <property type="entry name" value="DNA breaking-rejoining enzymes"/>
    <property type="match status" value="1"/>
</dbReference>
<dbReference type="PANTHER" id="PTHR30349">
    <property type="entry name" value="PHAGE INTEGRASE-RELATED"/>
    <property type="match status" value="1"/>
</dbReference>
<dbReference type="Pfam" id="PF13495">
    <property type="entry name" value="Phage_int_SAM_4"/>
    <property type="match status" value="1"/>
</dbReference>
<proteinExistence type="predicted"/>
<dbReference type="InterPro" id="IPR004107">
    <property type="entry name" value="Integrase_SAM-like_N"/>
</dbReference>
<dbReference type="GO" id="GO:0003677">
    <property type="term" value="F:DNA binding"/>
    <property type="evidence" value="ECO:0007669"/>
    <property type="project" value="InterPro"/>
</dbReference>
<dbReference type="InterPro" id="IPR013762">
    <property type="entry name" value="Integrase-like_cat_sf"/>
</dbReference>
<dbReference type="InterPro" id="IPR002104">
    <property type="entry name" value="Integrase_catalytic"/>
</dbReference>
<keyword evidence="4" id="KW-1185">Reference proteome</keyword>
<dbReference type="InterPro" id="IPR011010">
    <property type="entry name" value="DNA_brk_join_enz"/>
</dbReference>
<keyword evidence="1" id="KW-0233">DNA recombination</keyword>
<evidence type="ECO:0000259" key="2">
    <source>
        <dbReference type="PROSITE" id="PS51898"/>
    </source>
</evidence>
<reference evidence="3 4" key="2">
    <citation type="submission" date="2018-05" db="EMBL/GenBank/DDBJ databases">
        <authorList>
            <person name="Lanie J.A."/>
            <person name="Ng W.-L."/>
            <person name="Kazmierczak K.M."/>
            <person name="Andrzejewski T.M."/>
            <person name="Davidsen T.M."/>
            <person name="Wayne K.J."/>
            <person name="Tettelin H."/>
            <person name="Glass J.I."/>
            <person name="Rusch D."/>
            <person name="Podicherti R."/>
            <person name="Tsui H.-C.T."/>
            <person name="Winkler M.E."/>
        </authorList>
    </citation>
    <scope>NUCLEOTIDE SEQUENCE [LARGE SCALE GENOMIC DNA]</scope>
    <source>
        <strain evidence="3 4">C305</strain>
    </source>
</reference>
<dbReference type="Gene3D" id="1.10.443.10">
    <property type="entry name" value="Intergrase catalytic core"/>
    <property type="match status" value="1"/>
</dbReference>
<dbReference type="GO" id="GO:0015074">
    <property type="term" value="P:DNA integration"/>
    <property type="evidence" value="ECO:0007669"/>
    <property type="project" value="InterPro"/>
</dbReference>
<protein>
    <submittedName>
        <fullName evidence="3">Integrase</fullName>
    </submittedName>
</protein>